<dbReference type="Proteomes" id="UP001165080">
    <property type="component" value="Unassembled WGS sequence"/>
</dbReference>
<dbReference type="EMBL" id="BRXU01000019">
    <property type="protein sequence ID" value="GLC57758.1"/>
    <property type="molecule type" value="Genomic_DNA"/>
</dbReference>
<organism evidence="1 2">
    <name type="scientific">Pleodorina starrii</name>
    <dbReference type="NCBI Taxonomy" id="330485"/>
    <lineage>
        <taxon>Eukaryota</taxon>
        <taxon>Viridiplantae</taxon>
        <taxon>Chlorophyta</taxon>
        <taxon>core chlorophytes</taxon>
        <taxon>Chlorophyceae</taxon>
        <taxon>CS clade</taxon>
        <taxon>Chlamydomonadales</taxon>
        <taxon>Volvocaceae</taxon>
        <taxon>Pleodorina</taxon>
    </lineage>
</organism>
<reference evidence="1 2" key="1">
    <citation type="journal article" date="2023" name="Commun. Biol.">
        <title>Reorganization of the ancestral sex-determining regions during the evolution of trioecy in Pleodorina starrii.</title>
        <authorList>
            <person name="Takahashi K."/>
            <person name="Suzuki S."/>
            <person name="Kawai-Toyooka H."/>
            <person name="Yamamoto K."/>
            <person name="Hamaji T."/>
            <person name="Ootsuki R."/>
            <person name="Yamaguchi H."/>
            <person name="Kawachi M."/>
            <person name="Higashiyama T."/>
            <person name="Nozaki H."/>
        </authorList>
    </citation>
    <scope>NUCLEOTIDE SEQUENCE [LARGE SCALE GENOMIC DNA]</scope>
    <source>
        <strain evidence="1 2">NIES-4479</strain>
    </source>
</reference>
<sequence>MSYNLLFSPRTAVYHPSPTTAATVTINPNHHRHVHQRFQKGLVEEARRGGGWRRVPFQEKKRIVGVEAVSEDQKRKLFQACTTREKYNAVIFTMIARVRACMRGTWDVCMCVGCMWDVCGVYVGCVWDVCVCLVGRYMRGCERRAATRGPLGELEDKRRCGGGSGSS</sequence>
<evidence type="ECO:0000313" key="2">
    <source>
        <dbReference type="Proteomes" id="UP001165080"/>
    </source>
</evidence>
<gene>
    <name evidence="1" type="primary">PLESTMB000672</name>
    <name evidence="1" type="ORF">PLESTB_001261600</name>
</gene>
<protein>
    <submittedName>
        <fullName evidence="1">Uncharacterized protein</fullName>
    </submittedName>
</protein>
<proteinExistence type="predicted"/>
<comment type="caution">
    <text evidence="1">The sequence shown here is derived from an EMBL/GenBank/DDBJ whole genome shotgun (WGS) entry which is preliminary data.</text>
</comment>
<name>A0A9W6BTA6_9CHLO</name>
<dbReference type="AlphaFoldDB" id="A0A9W6BTA6"/>
<evidence type="ECO:0000313" key="1">
    <source>
        <dbReference type="EMBL" id="GLC57758.1"/>
    </source>
</evidence>
<accession>A0A9W6BTA6</accession>
<keyword evidence="2" id="KW-1185">Reference proteome</keyword>